<gene>
    <name evidence="1" type="ORF">LCGC14_2822360</name>
</gene>
<evidence type="ECO:0000313" key="1">
    <source>
        <dbReference type="EMBL" id="KKK80552.1"/>
    </source>
</evidence>
<name>A0A0F8YGM2_9ZZZZ</name>
<sequence length="61" mass="6982">MKLCFCTFCFCSNGILKEQDVCYPCANGVHKIKRPVDLSIWEKAFAKSEILGKRSYDDDLC</sequence>
<proteinExistence type="predicted"/>
<protein>
    <submittedName>
        <fullName evidence="1">Uncharacterized protein</fullName>
    </submittedName>
</protein>
<dbReference type="AlphaFoldDB" id="A0A0F8YGM2"/>
<dbReference type="EMBL" id="LAZR01053529">
    <property type="protein sequence ID" value="KKK80552.1"/>
    <property type="molecule type" value="Genomic_DNA"/>
</dbReference>
<accession>A0A0F8YGM2</accession>
<reference evidence="1" key="1">
    <citation type="journal article" date="2015" name="Nature">
        <title>Complex archaea that bridge the gap between prokaryotes and eukaryotes.</title>
        <authorList>
            <person name="Spang A."/>
            <person name="Saw J.H."/>
            <person name="Jorgensen S.L."/>
            <person name="Zaremba-Niedzwiedzka K."/>
            <person name="Martijn J."/>
            <person name="Lind A.E."/>
            <person name="van Eijk R."/>
            <person name="Schleper C."/>
            <person name="Guy L."/>
            <person name="Ettema T.J."/>
        </authorList>
    </citation>
    <scope>NUCLEOTIDE SEQUENCE</scope>
</reference>
<comment type="caution">
    <text evidence="1">The sequence shown here is derived from an EMBL/GenBank/DDBJ whole genome shotgun (WGS) entry which is preliminary data.</text>
</comment>
<organism evidence="1">
    <name type="scientific">marine sediment metagenome</name>
    <dbReference type="NCBI Taxonomy" id="412755"/>
    <lineage>
        <taxon>unclassified sequences</taxon>
        <taxon>metagenomes</taxon>
        <taxon>ecological metagenomes</taxon>
    </lineage>
</organism>